<accession>E1YGB1</accession>
<dbReference type="EMBL" id="FR695872">
    <property type="protein sequence ID" value="CBX29605.1"/>
    <property type="molecule type" value="Genomic_DNA"/>
</dbReference>
<organism evidence="1">
    <name type="scientific">uncultured Desulfobacterium sp</name>
    <dbReference type="NCBI Taxonomy" id="201089"/>
    <lineage>
        <taxon>Bacteria</taxon>
        <taxon>Pseudomonadati</taxon>
        <taxon>Thermodesulfobacteriota</taxon>
        <taxon>Desulfobacteria</taxon>
        <taxon>Desulfobacterales</taxon>
        <taxon>Desulfobacteriaceae</taxon>
        <taxon>Desulfobacterium</taxon>
        <taxon>environmental samples</taxon>
    </lineage>
</organism>
<dbReference type="AlphaFoldDB" id="E1YGB1"/>
<evidence type="ECO:0000313" key="1">
    <source>
        <dbReference type="EMBL" id="CBX29605.1"/>
    </source>
</evidence>
<protein>
    <submittedName>
        <fullName evidence="1">Uncharacterized protein</fullName>
    </submittedName>
</protein>
<proteinExistence type="predicted"/>
<gene>
    <name evidence="1" type="ORF">N47_J05860</name>
</gene>
<sequence>MDVKDYCSSMEIELVGWKAKIFDAIRKADRLGTAEKGKVFENINDLKIIVADMEEKINRLKTECPSEWSPYKKDMDKGTIDMRSKYEQTMEYIGKASPVSIAG</sequence>
<name>E1YGB1_9BACT</name>
<reference evidence="1" key="1">
    <citation type="journal article" date="2011" name="Environ. Microbiol.">
        <title>Genomic insights into the metabolic potential of the polycyclic aromatic hydrocarbon degrading sulfate-reducing Deltaproteobacterium N47.</title>
        <authorList>
            <person name="Bergmann F."/>
            <person name="Selesi D."/>
            <person name="Weinmaier T."/>
            <person name="Tischler P."/>
            <person name="Rattei T."/>
            <person name="Meckenstock R.U."/>
        </authorList>
    </citation>
    <scope>NUCLEOTIDE SEQUENCE</scope>
</reference>